<evidence type="ECO:0008006" key="3">
    <source>
        <dbReference type="Google" id="ProtNLM"/>
    </source>
</evidence>
<accession>A0A0N0XK83</accession>
<dbReference type="InterPro" id="IPR018755">
    <property type="entry name" value="Phage_Mu_Gp48"/>
</dbReference>
<dbReference type="RefSeq" id="WP_053937873.1">
    <property type="nucleotide sequence ID" value="NZ_LAQT01000008.1"/>
</dbReference>
<dbReference type="EMBL" id="LAQT01000008">
    <property type="protein sequence ID" value="KPC53036.1"/>
    <property type="molecule type" value="Genomic_DNA"/>
</dbReference>
<evidence type="ECO:0000313" key="2">
    <source>
        <dbReference type="Proteomes" id="UP000037939"/>
    </source>
</evidence>
<proteinExistence type="predicted"/>
<sequence length="196" mass="21372">MDSTNYLHQAMALLPPGPAWPAETTGPLARQLAALADSFARVDAAARSVIDESTPANAYALLEDWEDALGLPDECSVQGSQTLSERRQAASAKYIATGGQRADYYIGIAQAYGYPNATVTEYSARSYGRARMGRRYGGWEWNYAWQLNLPAQQVLPRMGGAPFGEPYKVWGNAALECTINKLKPAHTRVFFVYGGA</sequence>
<organism evidence="1 2">
    <name type="scientific">Amantichitinum ursilacus</name>
    <dbReference type="NCBI Taxonomy" id="857265"/>
    <lineage>
        <taxon>Bacteria</taxon>
        <taxon>Pseudomonadati</taxon>
        <taxon>Pseudomonadota</taxon>
        <taxon>Betaproteobacteria</taxon>
        <taxon>Neisseriales</taxon>
        <taxon>Chitinibacteraceae</taxon>
        <taxon>Amantichitinum</taxon>
    </lineage>
</organism>
<gene>
    <name evidence="1" type="ORF">WG78_11115</name>
</gene>
<dbReference type="Proteomes" id="UP000037939">
    <property type="component" value="Unassembled WGS sequence"/>
</dbReference>
<comment type="caution">
    <text evidence="1">The sequence shown here is derived from an EMBL/GenBank/DDBJ whole genome shotgun (WGS) entry which is preliminary data.</text>
</comment>
<dbReference type="Pfam" id="PF10076">
    <property type="entry name" value="Phage_Mu_Gp48"/>
    <property type="match status" value="1"/>
</dbReference>
<reference evidence="1 2" key="1">
    <citation type="submission" date="2015-07" db="EMBL/GenBank/DDBJ databases">
        <title>Draft genome sequence of the Amantichitinum ursilacus IGB-41, a new chitin-degrading bacterium.</title>
        <authorList>
            <person name="Kirstahler P."/>
            <person name="Guenther M."/>
            <person name="Grumaz C."/>
            <person name="Rupp S."/>
            <person name="Zibek S."/>
            <person name="Sohn K."/>
        </authorList>
    </citation>
    <scope>NUCLEOTIDE SEQUENCE [LARGE SCALE GENOMIC DNA]</scope>
    <source>
        <strain evidence="1 2">IGB-41</strain>
    </source>
</reference>
<dbReference type="AlphaFoldDB" id="A0A0N0XK83"/>
<dbReference type="STRING" id="857265.WG78_11115"/>
<name>A0A0N0XK83_9NEIS</name>
<evidence type="ECO:0000313" key="1">
    <source>
        <dbReference type="EMBL" id="KPC53036.1"/>
    </source>
</evidence>
<keyword evidence="2" id="KW-1185">Reference proteome</keyword>
<protein>
    <recommendedName>
        <fullName evidence="3">Phage tail protein</fullName>
    </recommendedName>
</protein>
<dbReference type="OrthoDB" id="6592844at2"/>